<evidence type="ECO:0008006" key="11">
    <source>
        <dbReference type="Google" id="ProtNLM"/>
    </source>
</evidence>
<dbReference type="PANTHER" id="PTHR31620">
    <property type="entry name" value="PROTEIN RETICULATA-RELATED 2, CHLOROPLASTIC-RELATED"/>
    <property type="match status" value="1"/>
</dbReference>
<dbReference type="GO" id="GO:0031969">
    <property type="term" value="C:chloroplast membrane"/>
    <property type="evidence" value="ECO:0007669"/>
    <property type="project" value="UniProtKB-SubCell"/>
</dbReference>
<gene>
    <name evidence="9" type="ORF">ZOSMA_467G00010</name>
</gene>
<keyword evidence="6" id="KW-0809">Transit peptide</keyword>
<keyword evidence="8" id="KW-0472">Membrane</keyword>
<keyword evidence="3" id="KW-0150">Chloroplast</keyword>
<evidence type="ECO:0000256" key="1">
    <source>
        <dbReference type="ARBA" id="ARBA00004508"/>
    </source>
</evidence>
<comment type="similarity">
    <text evidence="2">Belongs to the RETICULATA family.</text>
</comment>
<dbReference type="InterPro" id="IPR021825">
    <property type="entry name" value="RETICULATA-related"/>
</dbReference>
<dbReference type="PANTHER" id="PTHR31620:SF8">
    <property type="entry name" value="PROTEIN RETICULATA-RELATED 4, CHLOROPLASTIC-LIKE"/>
    <property type="match status" value="1"/>
</dbReference>
<dbReference type="OrthoDB" id="205639at2759"/>
<name>A0A0K9P091_ZOSMR</name>
<proteinExistence type="inferred from homology"/>
<reference evidence="10" key="1">
    <citation type="journal article" date="2016" name="Nature">
        <title>The genome of the seagrass Zostera marina reveals angiosperm adaptation to the sea.</title>
        <authorList>
            <person name="Olsen J.L."/>
            <person name="Rouze P."/>
            <person name="Verhelst B."/>
            <person name="Lin Y.-C."/>
            <person name="Bayer T."/>
            <person name="Collen J."/>
            <person name="Dattolo E."/>
            <person name="De Paoli E."/>
            <person name="Dittami S."/>
            <person name="Maumus F."/>
            <person name="Michel G."/>
            <person name="Kersting A."/>
            <person name="Lauritano C."/>
            <person name="Lohaus R."/>
            <person name="Toepel M."/>
            <person name="Tonon T."/>
            <person name="Vanneste K."/>
            <person name="Amirebrahimi M."/>
            <person name="Brakel J."/>
            <person name="Bostroem C."/>
            <person name="Chovatia M."/>
            <person name="Grimwood J."/>
            <person name="Jenkins J.W."/>
            <person name="Jueterbock A."/>
            <person name="Mraz A."/>
            <person name="Stam W.T."/>
            <person name="Tice H."/>
            <person name="Bornberg-Bauer E."/>
            <person name="Green P.J."/>
            <person name="Pearson G.A."/>
            <person name="Procaccini G."/>
            <person name="Duarte C.M."/>
            <person name="Schmutz J."/>
            <person name="Reusch T.B.H."/>
            <person name="Van de Peer Y."/>
        </authorList>
    </citation>
    <scope>NUCLEOTIDE SEQUENCE [LARGE SCALE GENOMIC DNA]</scope>
    <source>
        <strain evidence="10">cv. Finnish</strain>
    </source>
</reference>
<comment type="caution">
    <text evidence="9">The sequence shown here is derived from an EMBL/GenBank/DDBJ whole genome shotgun (WGS) entry which is preliminary data.</text>
</comment>
<organism evidence="9 10">
    <name type="scientific">Zostera marina</name>
    <name type="common">Eelgrass</name>
    <dbReference type="NCBI Taxonomy" id="29655"/>
    <lineage>
        <taxon>Eukaryota</taxon>
        <taxon>Viridiplantae</taxon>
        <taxon>Streptophyta</taxon>
        <taxon>Embryophyta</taxon>
        <taxon>Tracheophyta</taxon>
        <taxon>Spermatophyta</taxon>
        <taxon>Magnoliopsida</taxon>
        <taxon>Liliopsida</taxon>
        <taxon>Zosteraceae</taxon>
        <taxon>Zostera</taxon>
    </lineage>
</organism>
<dbReference type="AlphaFoldDB" id="A0A0K9P091"/>
<keyword evidence="4" id="KW-0934">Plastid</keyword>
<evidence type="ECO:0000256" key="5">
    <source>
        <dbReference type="ARBA" id="ARBA00022692"/>
    </source>
</evidence>
<evidence type="ECO:0000256" key="8">
    <source>
        <dbReference type="ARBA" id="ARBA00023136"/>
    </source>
</evidence>
<comment type="subcellular location">
    <subcellularLocation>
        <location evidence="1">Plastid</location>
        <location evidence="1">Chloroplast membrane</location>
        <topology evidence="1">Multi-pass membrane protein</topology>
    </subcellularLocation>
</comment>
<dbReference type="Proteomes" id="UP000036987">
    <property type="component" value="Unassembled WGS sequence"/>
</dbReference>
<accession>A0A0K9P091</accession>
<sequence length="361" mass="39297">MASANLSISSSSPAIIFHHGNHNRGHHYRHENISLSSVLNRNRHRKNIGSNASLPFLLPLPRRPISTIGSGHGSDGLGLLDRSKSEDEDVDEEGEILVETAPSDLAVPPSSVMRRLVRIQNSSNMLLRSFMTLPGFKERILADELFLAKVAIECGVGIVTKTTAEIERREHNFGNELDFVAADVIMALIADFMLVWLPAPTISIGTSRSPLPSGTAIFFHGCPDNAFQTESVGKSYSLSQRIGAILRNGIKLFLIGTSASLIGTGLTDALIFVKKVTDKDYAGAAGDLPILQSSIGYGVYMAVSSNLRYQFLAGVVEQRILEPVLRDDKVTLSLLCFALRTGNTFLGSLMWVDYARFIGIQ</sequence>
<evidence type="ECO:0000313" key="9">
    <source>
        <dbReference type="EMBL" id="KMZ62408.1"/>
    </source>
</evidence>
<protein>
    <recommendedName>
        <fullName evidence="11">Protein RETICULATA-RELATED 4, chloroplastic</fullName>
    </recommendedName>
</protein>
<keyword evidence="7" id="KW-1133">Transmembrane helix</keyword>
<keyword evidence="10" id="KW-1185">Reference proteome</keyword>
<dbReference type="STRING" id="29655.A0A0K9P091"/>
<evidence type="ECO:0000256" key="7">
    <source>
        <dbReference type="ARBA" id="ARBA00022989"/>
    </source>
</evidence>
<dbReference type="Pfam" id="PF11891">
    <property type="entry name" value="RETICULATA-like"/>
    <property type="match status" value="1"/>
</dbReference>
<keyword evidence="5" id="KW-0812">Transmembrane</keyword>
<evidence type="ECO:0000256" key="2">
    <source>
        <dbReference type="ARBA" id="ARBA00010793"/>
    </source>
</evidence>
<evidence type="ECO:0000256" key="4">
    <source>
        <dbReference type="ARBA" id="ARBA00022640"/>
    </source>
</evidence>
<evidence type="ECO:0000256" key="6">
    <source>
        <dbReference type="ARBA" id="ARBA00022946"/>
    </source>
</evidence>
<evidence type="ECO:0000313" key="10">
    <source>
        <dbReference type="Proteomes" id="UP000036987"/>
    </source>
</evidence>
<evidence type="ECO:0000256" key="3">
    <source>
        <dbReference type="ARBA" id="ARBA00022528"/>
    </source>
</evidence>
<dbReference type="EMBL" id="LFYR01001364">
    <property type="protein sequence ID" value="KMZ62408.1"/>
    <property type="molecule type" value="Genomic_DNA"/>
</dbReference>